<evidence type="ECO:0000313" key="8">
    <source>
        <dbReference type="EMBL" id="AEH51798.1"/>
    </source>
</evidence>
<proteinExistence type="inferred from homology"/>
<feature type="domain" description="D-isomer specific 2-hydroxyacid dehydrogenase catalytic" evidence="6">
    <location>
        <begin position="17"/>
        <end position="323"/>
    </location>
</feature>
<dbReference type="HOGENOM" id="CLU_019796_1_3_0"/>
<dbReference type="EMBL" id="CP002351">
    <property type="protein sequence ID" value="AEH51798.1"/>
    <property type="molecule type" value="Genomic_DNA"/>
</dbReference>
<dbReference type="PATRIC" id="fig|688269.3.peg.1806"/>
<name>F7YVX4_9THEM</name>
<dbReference type="STRING" id="688269.Theth_1754"/>
<dbReference type="InterPro" id="IPR029753">
    <property type="entry name" value="D-isomer_DH_CS"/>
</dbReference>
<dbReference type="Pfam" id="PF02826">
    <property type="entry name" value="2-Hacid_dh_C"/>
    <property type="match status" value="1"/>
</dbReference>
<evidence type="ECO:0000313" key="9">
    <source>
        <dbReference type="Proteomes" id="UP000006804"/>
    </source>
</evidence>
<dbReference type="OrthoDB" id="9786364at2"/>
<dbReference type="InterPro" id="IPR006139">
    <property type="entry name" value="D-isomer_2_OHA_DH_cat_dom"/>
</dbReference>
<dbReference type="GO" id="GO:0016616">
    <property type="term" value="F:oxidoreductase activity, acting on the CH-OH group of donors, NAD or NADP as acceptor"/>
    <property type="evidence" value="ECO:0007669"/>
    <property type="project" value="InterPro"/>
</dbReference>
<evidence type="ECO:0000256" key="1">
    <source>
        <dbReference type="ARBA" id="ARBA00005854"/>
    </source>
</evidence>
<dbReference type="AlphaFoldDB" id="F7YVX4"/>
<dbReference type="eggNOG" id="COG1052">
    <property type="taxonomic scope" value="Bacteria"/>
</dbReference>
<keyword evidence="4" id="KW-0520">NAD</keyword>
<dbReference type="CDD" id="cd12177">
    <property type="entry name" value="2-Hacid_dh_12"/>
    <property type="match status" value="1"/>
</dbReference>
<feature type="domain" description="D-isomer specific 2-hydroxyacid dehydrogenase NAD-binding" evidence="7">
    <location>
        <begin position="114"/>
        <end position="291"/>
    </location>
</feature>
<comment type="similarity">
    <text evidence="1 5">Belongs to the D-isomer specific 2-hydroxyacid dehydrogenase family.</text>
</comment>
<dbReference type="InterPro" id="IPR029752">
    <property type="entry name" value="D-isomer_DH_CS1"/>
</dbReference>
<dbReference type="PROSITE" id="PS00065">
    <property type="entry name" value="D_2_HYDROXYACID_DH_1"/>
    <property type="match status" value="1"/>
</dbReference>
<keyword evidence="2" id="KW-0028">Amino-acid biosynthesis</keyword>
<dbReference type="Gene3D" id="3.40.50.720">
    <property type="entry name" value="NAD(P)-binding Rossmann-like Domain"/>
    <property type="match status" value="2"/>
</dbReference>
<dbReference type="PANTHER" id="PTHR42789:SF1">
    <property type="entry name" value="D-ISOMER SPECIFIC 2-HYDROXYACID DEHYDROGENASE FAMILY PROTEIN (AFU_ORTHOLOGUE AFUA_6G10090)"/>
    <property type="match status" value="1"/>
</dbReference>
<keyword evidence="3 5" id="KW-0560">Oxidoreductase</keyword>
<dbReference type="Proteomes" id="UP000006804">
    <property type="component" value="Chromosome"/>
</dbReference>
<gene>
    <name evidence="8" type="ORF">Theth_1754</name>
</gene>
<keyword evidence="9" id="KW-1185">Reference proteome</keyword>
<dbReference type="InterPro" id="IPR006140">
    <property type="entry name" value="D-isomer_DH_NAD-bd"/>
</dbReference>
<dbReference type="SUPFAM" id="SSF51735">
    <property type="entry name" value="NAD(P)-binding Rossmann-fold domains"/>
    <property type="match status" value="1"/>
</dbReference>
<organism evidence="8 9">
    <name type="scientific">Pseudothermotoga thermarum DSM 5069</name>
    <dbReference type="NCBI Taxonomy" id="688269"/>
    <lineage>
        <taxon>Bacteria</taxon>
        <taxon>Thermotogati</taxon>
        <taxon>Thermotogota</taxon>
        <taxon>Thermotogae</taxon>
        <taxon>Thermotogales</taxon>
        <taxon>Thermotogaceae</taxon>
        <taxon>Pseudothermotoga</taxon>
    </lineage>
</organism>
<sequence>MVKIAIVNSSSFGKYFPEHIEKLKKYGEVERFEFPENIDGKTLAEKLKGFSIIIASVKPYFNKEFFEHKDKTILIARHGIGYDNIDIKSATEKKVIVTKVTGTVEREAVAETAIALLMTVIRRIIEASTAVKQGRWRDRAKFMGWEIKGKTVGIIGFGNIGSRVGEILKNGFNVRLLAFDPNLSSEEIRKRGAEPCSLEELLRSSDIISLNASLTKENYHMLSYREFEMMKQNVIIINTARGELIDEKALMEYLNKGRVAGVGMDVVEGEPIDETHPLLKYENVVITPHIAAYTYECLKGMGDKVVEDVEKVMNKQIPNEVVNKEVIDLLLREGTWKI</sequence>
<dbReference type="Pfam" id="PF00389">
    <property type="entry name" value="2-Hacid_dh"/>
    <property type="match status" value="1"/>
</dbReference>
<dbReference type="InterPro" id="IPR036291">
    <property type="entry name" value="NAD(P)-bd_dom_sf"/>
</dbReference>
<dbReference type="PANTHER" id="PTHR42789">
    <property type="entry name" value="D-ISOMER SPECIFIC 2-HYDROXYACID DEHYDROGENASE FAMILY PROTEIN (AFU_ORTHOLOGUE AFUA_6G10090)"/>
    <property type="match status" value="1"/>
</dbReference>
<dbReference type="InterPro" id="IPR050857">
    <property type="entry name" value="D-2-hydroxyacid_DH"/>
</dbReference>
<evidence type="ECO:0000259" key="6">
    <source>
        <dbReference type="Pfam" id="PF00389"/>
    </source>
</evidence>
<reference evidence="8 9" key="1">
    <citation type="submission" date="2010-11" db="EMBL/GenBank/DDBJ databases">
        <title>The complete genome of Thermotoga thermarum DSM 5069.</title>
        <authorList>
            <consortium name="US DOE Joint Genome Institute (JGI-PGF)"/>
            <person name="Lucas S."/>
            <person name="Copeland A."/>
            <person name="Lapidus A."/>
            <person name="Bruce D."/>
            <person name="Goodwin L."/>
            <person name="Pitluck S."/>
            <person name="Kyrpides N."/>
            <person name="Mavromatis K."/>
            <person name="Ivanova N."/>
            <person name="Zeytun A."/>
            <person name="Brettin T."/>
            <person name="Detter J.C."/>
            <person name="Tapia R."/>
            <person name="Han C."/>
            <person name="Land M."/>
            <person name="Hauser L."/>
            <person name="Markowitz V."/>
            <person name="Cheng J.-F."/>
            <person name="Hugenholtz P."/>
            <person name="Woyke T."/>
            <person name="Wu D."/>
            <person name="Spring S."/>
            <person name="Schroeder M."/>
            <person name="Brambilla E."/>
            <person name="Klenk H.-P."/>
            <person name="Eisen J.A."/>
        </authorList>
    </citation>
    <scope>NUCLEOTIDE SEQUENCE [LARGE SCALE GENOMIC DNA]</scope>
    <source>
        <strain evidence="8 9">DSM 5069</strain>
    </source>
</reference>
<dbReference type="PROSITE" id="PS00671">
    <property type="entry name" value="D_2_HYDROXYACID_DH_3"/>
    <property type="match status" value="1"/>
</dbReference>
<accession>F7YVX4</accession>
<evidence type="ECO:0000256" key="5">
    <source>
        <dbReference type="RuleBase" id="RU003719"/>
    </source>
</evidence>
<evidence type="ECO:0000256" key="3">
    <source>
        <dbReference type="ARBA" id="ARBA00023002"/>
    </source>
</evidence>
<dbReference type="KEGG" id="tta:Theth_1754"/>
<protein>
    <submittedName>
        <fullName evidence="8">D-isomer specific 2-hydroxyacid dehydrogenase NAD-binding protein</fullName>
    </submittedName>
</protein>
<evidence type="ECO:0000256" key="4">
    <source>
        <dbReference type="ARBA" id="ARBA00023027"/>
    </source>
</evidence>
<dbReference type="GO" id="GO:0051287">
    <property type="term" value="F:NAD binding"/>
    <property type="evidence" value="ECO:0007669"/>
    <property type="project" value="InterPro"/>
</dbReference>
<dbReference type="RefSeq" id="WP_013933006.1">
    <property type="nucleotide sequence ID" value="NC_015707.1"/>
</dbReference>
<dbReference type="SUPFAM" id="SSF52283">
    <property type="entry name" value="Formate/glycerate dehydrogenase catalytic domain-like"/>
    <property type="match status" value="1"/>
</dbReference>
<evidence type="ECO:0000259" key="7">
    <source>
        <dbReference type="Pfam" id="PF02826"/>
    </source>
</evidence>
<dbReference type="GO" id="GO:0008652">
    <property type="term" value="P:amino acid biosynthetic process"/>
    <property type="evidence" value="ECO:0007669"/>
    <property type="project" value="UniProtKB-KW"/>
</dbReference>
<evidence type="ECO:0000256" key="2">
    <source>
        <dbReference type="ARBA" id="ARBA00022605"/>
    </source>
</evidence>
<dbReference type="FunFam" id="3.40.50.720:FF:000203">
    <property type="entry name" value="D-3-phosphoglycerate dehydrogenase (SerA)"/>
    <property type="match status" value="1"/>
</dbReference>